<evidence type="ECO:0000313" key="1">
    <source>
        <dbReference type="EMBL" id="KAL2803420.1"/>
    </source>
</evidence>
<evidence type="ECO:0000313" key="2">
    <source>
        <dbReference type="Proteomes" id="UP001610334"/>
    </source>
</evidence>
<protein>
    <submittedName>
        <fullName evidence="1">Uncharacterized protein</fullName>
    </submittedName>
</protein>
<dbReference type="Proteomes" id="UP001610334">
    <property type="component" value="Unassembled WGS sequence"/>
</dbReference>
<dbReference type="EMBL" id="JBFXLT010000139">
    <property type="protein sequence ID" value="KAL2803420.1"/>
    <property type="molecule type" value="Genomic_DNA"/>
</dbReference>
<comment type="caution">
    <text evidence="1">The sequence shown here is derived from an EMBL/GenBank/DDBJ whole genome shotgun (WGS) entry which is preliminary data.</text>
</comment>
<organism evidence="1 2">
    <name type="scientific">Aspergillus granulosus</name>
    <dbReference type="NCBI Taxonomy" id="176169"/>
    <lineage>
        <taxon>Eukaryota</taxon>
        <taxon>Fungi</taxon>
        <taxon>Dikarya</taxon>
        <taxon>Ascomycota</taxon>
        <taxon>Pezizomycotina</taxon>
        <taxon>Eurotiomycetes</taxon>
        <taxon>Eurotiomycetidae</taxon>
        <taxon>Eurotiales</taxon>
        <taxon>Aspergillaceae</taxon>
        <taxon>Aspergillus</taxon>
        <taxon>Aspergillus subgen. Nidulantes</taxon>
    </lineage>
</organism>
<name>A0ABR4GWG8_9EURO</name>
<proteinExistence type="predicted"/>
<gene>
    <name evidence="1" type="ORF">BJX63DRAFT_411985</name>
</gene>
<sequence length="118" mass="13986">MLIESLGFRIYKPTVSYRMQVLQSAMEKVLDGSRNRDNVIYHPQTWINTYEWVHAYDGERRIISCMFPGWESSVGRIWSGGWISLSGHRRSGRCLWVRRGVCWIQRRFGIGLLQQEDY</sequence>
<keyword evidence="2" id="KW-1185">Reference proteome</keyword>
<reference evidence="1 2" key="1">
    <citation type="submission" date="2024-07" db="EMBL/GenBank/DDBJ databases">
        <title>Section-level genome sequencing and comparative genomics of Aspergillus sections Usti and Cavernicolus.</title>
        <authorList>
            <consortium name="Lawrence Berkeley National Laboratory"/>
            <person name="Nybo J.L."/>
            <person name="Vesth T.C."/>
            <person name="Theobald S."/>
            <person name="Frisvad J.C."/>
            <person name="Larsen T.O."/>
            <person name="Kjaerboelling I."/>
            <person name="Rothschild-Mancinelli K."/>
            <person name="Lyhne E.K."/>
            <person name="Kogle M.E."/>
            <person name="Barry K."/>
            <person name="Clum A."/>
            <person name="Na H."/>
            <person name="Ledsgaard L."/>
            <person name="Lin J."/>
            <person name="Lipzen A."/>
            <person name="Kuo A."/>
            <person name="Riley R."/>
            <person name="Mondo S."/>
            <person name="Labutti K."/>
            <person name="Haridas S."/>
            <person name="Pangalinan J."/>
            <person name="Salamov A.A."/>
            <person name="Simmons B.A."/>
            <person name="Magnuson J.K."/>
            <person name="Chen J."/>
            <person name="Drula E."/>
            <person name="Henrissat B."/>
            <person name="Wiebenga A."/>
            <person name="Lubbers R.J."/>
            <person name="Gomes A.C."/>
            <person name="Makela M.R."/>
            <person name="Stajich J."/>
            <person name="Grigoriev I.V."/>
            <person name="Mortensen U.H."/>
            <person name="De Vries R.P."/>
            <person name="Baker S.E."/>
            <person name="Andersen M.R."/>
        </authorList>
    </citation>
    <scope>NUCLEOTIDE SEQUENCE [LARGE SCALE GENOMIC DNA]</scope>
    <source>
        <strain evidence="1 2">CBS 588.65</strain>
    </source>
</reference>
<accession>A0ABR4GWG8</accession>